<feature type="compositionally biased region" description="Low complexity" evidence="1">
    <location>
        <begin position="82"/>
        <end position="95"/>
    </location>
</feature>
<dbReference type="AlphaFoldDB" id="K0SPM2"/>
<gene>
    <name evidence="2" type="ORF">THAOC_10615</name>
</gene>
<organism evidence="2 3">
    <name type="scientific">Thalassiosira oceanica</name>
    <name type="common">Marine diatom</name>
    <dbReference type="NCBI Taxonomy" id="159749"/>
    <lineage>
        <taxon>Eukaryota</taxon>
        <taxon>Sar</taxon>
        <taxon>Stramenopiles</taxon>
        <taxon>Ochrophyta</taxon>
        <taxon>Bacillariophyta</taxon>
        <taxon>Coscinodiscophyceae</taxon>
        <taxon>Thalassiosirophycidae</taxon>
        <taxon>Thalassiosirales</taxon>
        <taxon>Thalassiosiraceae</taxon>
        <taxon>Thalassiosira</taxon>
    </lineage>
</organism>
<feature type="compositionally biased region" description="Pro residues" evidence="1">
    <location>
        <begin position="178"/>
        <end position="188"/>
    </location>
</feature>
<feature type="region of interest" description="Disordered" evidence="1">
    <location>
        <begin position="215"/>
        <end position="271"/>
    </location>
</feature>
<feature type="compositionally biased region" description="Polar residues" evidence="1">
    <location>
        <begin position="121"/>
        <end position="138"/>
    </location>
</feature>
<feature type="compositionally biased region" description="Low complexity" evidence="1">
    <location>
        <begin position="231"/>
        <end position="247"/>
    </location>
</feature>
<name>K0SPM2_THAOC</name>
<dbReference type="Proteomes" id="UP000266841">
    <property type="component" value="Unassembled WGS sequence"/>
</dbReference>
<feature type="compositionally biased region" description="Polar residues" evidence="1">
    <location>
        <begin position="192"/>
        <end position="202"/>
    </location>
</feature>
<keyword evidence="3" id="KW-1185">Reference proteome</keyword>
<dbReference type="EMBL" id="AGNL01011730">
    <property type="protein sequence ID" value="EJK68228.1"/>
    <property type="molecule type" value="Genomic_DNA"/>
</dbReference>
<feature type="region of interest" description="Disordered" evidence="1">
    <location>
        <begin position="79"/>
        <end position="202"/>
    </location>
</feature>
<evidence type="ECO:0000256" key="1">
    <source>
        <dbReference type="SAM" id="MobiDB-lite"/>
    </source>
</evidence>
<reference evidence="2 3" key="1">
    <citation type="journal article" date="2012" name="Genome Biol.">
        <title>Genome and low-iron response of an oceanic diatom adapted to chronic iron limitation.</title>
        <authorList>
            <person name="Lommer M."/>
            <person name="Specht M."/>
            <person name="Roy A.S."/>
            <person name="Kraemer L."/>
            <person name="Andreson R."/>
            <person name="Gutowska M.A."/>
            <person name="Wolf J."/>
            <person name="Bergner S.V."/>
            <person name="Schilhabel M.B."/>
            <person name="Klostermeier U.C."/>
            <person name="Beiko R.G."/>
            <person name="Rosenstiel P."/>
            <person name="Hippler M."/>
            <person name="Laroche J."/>
        </authorList>
    </citation>
    <scope>NUCLEOTIDE SEQUENCE [LARGE SCALE GENOMIC DNA]</scope>
    <source>
        <strain evidence="2 3">CCMP1005</strain>
    </source>
</reference>
<feature type="compositionally biased region" description="Pro residues" evidence="1">
    <location>
        <begin position="248"/>
        <end position="260"/>
    </location>
</feature>
<proteinExistence type="predicted"/>
<comment type="caution">
    <text evidence="2">The sequence shown here is derived from an EMBL/GenBank/DDBJ whole genome shotgun (WGS) entry which is preliminary data.</text>
</comment>
<evidence type="ECO:0000313" key="3">
    <source>
        <dbReference type="Proteomes" id="UP000266841"/>
    </source>
</evidence>
<feature type="compositionally biased region" description="Polar residues" evidence="1">
    <location>
        <begin position="217"/>
        <end position="228"/>
    </location>
</feature>
<evidence type="ECO:0000313" key="2">
    <source>
        <dbReference type="EMBL" id="EJK68228.1"/>
    </source>
</evidence>
<protein>
    <submittedName>
        <fullName evidence="2">Uncharacterized protein</fullName>
    </submittedName>
</protein>
<sequence length="271" mass="28830">MRVLTYVVRHSPRRPIVDEVEQRPGRRRGRSGAWNFFSSYPTASKSPSSAISTAISIDFGVPPGQPGFLLYTTKIFWAPTTRRPGNDGNRNGPNERSTEGEVTLWTTPTCPSLTRRHPKTLANSTLGTSTAPTDYSSQSPSDPTATSARSSATSFLAKGPASPCPRSRTDRKPTSPTCAPPRTPPPSMSSPQHAPTGNATSPDISLAILTRHPPHVNISSRNLGSTPQKPSPSCSTTHSSTSSAPRPASRPPIGPRPGPTTAPHTFSQILP</sequence>
<accession>K0SPM2</accession>
<feature type="compositionally biased region" description="Low complexity" evidence="1">
    <location>
        <begin position="139"/>
        <end position="154"/>
    </location>
</feature>